<evidence type="ECO:0000313" key="4">
    <source>
        <dbReference type="Proteomes" id="UP001652700"/>
    </source>
</evidence>
<dbReference type="InParanoid" id="A0A6P7GGV2"/>
<protein>
    <submittedName>
        <fullName evidence="5">Uncharacterized protein LOC114337945</fullName>
    </submittedName>
</protein>
<evidence type="ECO:0000256" key="2">
    <source>
        <dbReference type="SAM" id="SignalP"/>
    </source>
</evidence>
<dbReference type="RefSeq" id="XP_028144323.1">
    <property type="nucleotide sequence ID" value="XM_028288522.1"/>
</dbReference>
<keyword evidence="2" id="KW-0732">Signal</keyword>
<sequence>MDSILPLSLLVYWTIQVSCAASSCPPLEELLFNYSVLEKVPVKVYYCEFKESRMTQNGTIPIMRSQEIKDCVKAVQTGQFVDRYNAVQYITVNKSSPVKFEVRSAVVNQTQNLTRTISAYEYLIEADLIKDMLMLRSGVTCKYSVGNCTDTTEPTMVIQWRVSVPPNSKDYKMVCIQEIQSYWEERLLSLERSNTELIYKFSIFVTISLISIVLLLLCLLTFCYNAYKNWITMDKIKYGVGCNILQYSFNRIFWMELNQLKSQVQFENTYDYISYDSKKTKQ</sequence>
<organism evidence="5">
    <name type="scientific">Diabrotica virgifera virgifera</name>
    <name type="common">western corn rootworm</name>
    <dbReference type="NCBI Taxonomy" id="50390"/>
    <lineage>
        <taxon>Eukaryota</taxon>
        <taxon>Metazoa</taxon>
        <taxon>Ecdysozoa</taxon>
        <taxon>Arthropoda</taxon>
        <taxon>Hexapoda</taxon>
        <taxon>Insecta</taxon>
        <taxon>Pterygota</taxon>
        <taxon>Neoptera</taxon>
        <taxon>Endopterygota</taxon>
        <taxon>Coleoptera</taxon>
        <taxon>Polyphaga</taxon>
        <taxon>Cucujiformia</taxon>
        <taxon>Chrysomeloidea</taxon>
        <taxon>Chrysomelidae</taxon>
        <taxon>Galerucinae</taxon>
        <taxon>Diabroticina</taxon>
        <taxon>Diabroticites</taxon>
        <taxon>Diabrotica</taxon>
    </lineage>
</organism>
<feature type="chain" id="PRO_5028349391" evidence="2">
    <location>
        <begin position="21"/>
        <end position="282"/>
    </location>
</feature>
<reference evidence="3" key="2">
    <citation type="submission" date="2025-05" db="UniProtKB">
        <authorList>
            <consortium name="EnsemblMetazoa"/>
        </authorList>
    </citation>
    <scope>IDENTIFICATION</scope>
</reference>
<dbReference type="AlphaFoldDB" id="A0A6P7GGV2"/>
<dbReference type="EnsemblMetazoa" id="XM_028288522.1">
    <property type="protein sequence ID" value="XP_028144323.1"/>
    <property type="gene ID" value="LOC114337945"/>
</dbReference>
<dbReference type="GeneID" id="114337945"/>
<keyword evidence="1" id="KW-0472">Membrane</keyword>
<dbReference type="OrthoDB" id="6728260at2759"/>
<proteinExistence type="predicted"/>
<keyword evidence="1" id="KW-1133">Transmembrane helix</keyword>
<feature type="transmembrane region" description="Helical" evidence="1">
    <location>
        <begin position="201"/>
        <end position="227"/>
    </location>
</feature>
<keyword evidence="1" id="KW-0812">Transmembrane</keyword>
<dbReference type="KEGG" id="dvv:114337945"/>
<gene>
    <name evidence="5" type="primary">LOC114337945</name>
</gene>
<reference evidence="5" key="1">
    <citation type="submission" date="2025-04" db="UniProtKB">
        <authorList>
            <consortium name="RefSeq"/>
        </authorList>
    </citation>
    <scope>IDENTIFICATION</scope>
    <source>
        <tissue evidence="5">Whole insect</tissue>
    </source>
</reference>
<evidence type="ECO:0000256" key="1">
    <source>
        <dbReference type="SAM" id="Phobius"/>
    </source>
</evidence>
<evidence type="ECO:0000313" key="3">
    <source>
        <dbReference type="EnsemblMetazoa" id="XP_028144323.1"/>
    </source>
</evidence>
<feature type="signal peptide" evidence="2">
    <location>
        <begin position="1"/>
        <end position="20"/>
    </location>
</feature>
<evidence type="ECO:0000313" key="5">
    <source>
        <dbReference type="RefSeq" id="XP_028144323.1"/>
    </source>
</evidence>
<dbReference type="Proteomes" id="UP001652700">
    <property type="component" value="Unplaced"/>
</dbReference>
<accession>A0A6P7GGV2</accession>
<name>A0A6P7GGV2_DIAVI</name>
<keyword evidence="4" id="KW-1185">Reference proteome</keyword>